<keyword evidence="3" id="KW-1185">Reference proteome</keyword>
<evidence type="ECO:0000313" key="3">
    <source>
        <dbReference type="Proteomes" id="UP000219338"/>
    </source>
</evidence>
<dbReference type="Proteomes" id="UP000219338">
    <property type="component" value="Unassembled WGS sequence"/>
</dbReference>
<accession>A0A284S3M0</accession>
<proteinExistence type="predicted"/>
<sequence length="50" mass="5372">MVRRETYLVNKSSILFVLETNVLPNSSISTSRDISNTSEAPGSANNGTSL</sequence>
<evidence type="ECO:0000256" key="1">
    <source>
        <dbReference type="SAM" id="MobiDB-lite"/>
    </source>
</evidence>
<dbReference type="EMBL" id="FUEG01000029">
    <property type="protein sequence ID" value="SJL15589.1"/>
    <property type="molecule type" value="Genomic_DNA"/>
</dbReference>
<protein>
    <submittedName>
        <fullName evidence="2">Uncharacterized protein</fullName>
    </submittedName>
</protein>
<dbReference type="AlphaFoldDB" id="A0A284S3M0"/>
<organism evidence="2 3">
    <name type="scientific">Armillaria ostoyae</name>
    <name type="common">Armillaria root rot fungus</name>
    <dbReference type="NCBI Taxonomy" id="47428"/>
    <lineage>
        <taxon>Eukaryota</taxon>
        <taxon>Fungi</taxon>
        <taxon>Dikarya</taxon>
        <taxon>Basidiomycota</taxon>
        <taxon>Agaricomycotina</taxon>
        <taxon>Agaricomycetes</taxon>
        <taxon>Agaricomycetidae</taxon>
        <taxon>Agaricales</taxon>
        <taxon>Marasmiineae</taxon>
        <taxon>Physalacriaceae</taxon>
        <taxon>Armillaria</taxon>
    </lineage>
</organism>
<gene>
    <name evidence="2" type="ORF">ARMOST_19090</name>
</gene>
<name>A0A284S3M0_ARMOS</name>
<evidence type="ECO:0000313" key="2">
    <source>
        <dbReference type="EMBL" id="SJL15589.1"/>
    </source>
</evidence>
<feature type="region of interest" description="Disordered" evidence="1">
    <location>
        <begin position="26"/>
        <end position="50"/>
    </location>
</feature>
<reference evidence="3" key="1">
    <citation type="journal article" date="2017" name="Nat. Ecol. Evol.">
        <title>Genome expansion and lineage-specific genetic innovations in the forest pathogenic fungi Armillaria.</title>
        <authorList>
            <person name="Sipos G."/>
            <person name="Prasanna A.N."/>
            <person name="Walter M.C."/>
            <person name="O'Connor E."/>
            <person name="Balint B."/>
            <person name="Krizsan K."/>
            <person name="Kiss B."/>
            <person name="Hess J."/>
            <person name="Varga T."/>
            <person name="Slot J."/>
            <person name="Riley R."/>
            <person name="Boka B."/>
            <person name="Rigling D."/>
            <person name="Barry K."/>
            <person name="Lee J."/>
            <person name="Mihaltcheva S."/>
            <person name="LaButti K."/>
            <person name="Lipzen A."/>
            <person name="Waldron R."/>
            <person name="Moloney N.M."/>
            <person name="Sperisen C."/>
            <person name="Kredics L."/>
            <person name="Vagvoelgyi C."/>
            <person name="Patrignani A."/>
            <person name="Fitzpatrick D."/>
            <person name="Nagy I."/>
            <person name="Doyle S."/>
            <person name="Anderson J.B."/>
            <person name="Grigoriev I.V."/>
            <person name="Gueldener U."/>
            <person name="Muensterkoetter M."/>
            <person name="Nagy L.G."/>
        </authorList>
    </citation>
    <scope>NUCLEOTIDE SEQUENCE [LARGE SCALE GENOMIC DNA]</scope>
    <source>
        <strain evidence="3">C18/9</strain>
    </source>
</reference>